<dbReference type="GO" id="GO:0003690">
    <property type="term" value="F:double-stranded DNA binding"/>
    <property type="evidence" value="ECO:0007669"/>
    <property type="project" value="InterPro"/>
</dbReference>
<dbReference type="EMBL" id="CP003359">
    <property type="protein sequence ID" value="AGB40414.1"/>
    <property type="molecule type" value="Genomic_DNA"/>
</dbReference>
<dbReference type="RefSeq" id="WP_015326140.1">
    <property type="nucleotide sequence ID" value="NC_019978.1"/>
</dbReference>
<dbReference type="OrthoDB" id="1908548at2"/>
<gene>
    <name evidence="1" type="ordered locus">Halha_0419</name>
</gene>
<dbReference type="Proteomes" id="UP000010880">
    <property type="component" value="Chromosome"/>
</dbReference>
<dbReference type="GO" id="GO:0042262">
    <property type="term" value="P:DNA protection"/>
    <property type="evidence" value="ECO:0007669"/>
    <property type="project" value="InterPro"/>
</dbReference>
<protein>
    <submittedName>
        <fullName evidence="1">Mu-like prophage host-nuclease inhibitor protein Gam</fullName>
    </submittedName>
</protein>
<evidence type="ECO:0000313" key="1">
    <source>
        <dbReference type="EMBL" id="AGB40414.1"/>
    </source>
</evidence>
<dbReference type="InterPro" id="IPR009951">
    <property type="entry name" value="Host-nuc_inhib_Gam"/>
</dbReference>
<accession>L0K7T6</accession>
<evidence type="ECO:0000313" key="2">
    <source>
        <dbReference type="Proteomes" id="UP000010880"/>
    </source>
</evidence>
<dbReference type="HOGENOM" id="CLU_109237_1_0_9"/>
<name>L0K7T6_HALHC</name>
<dbReference type="eggNOG" id="ENOG503301E">
    <property type="taxonomic scope" value="Bacteria"/>
</dbReference>
<dbReference type="Pfam" id="PF07352">
    <property type="entry name" value="Phage_Mu_Gam"/>
    <property type="match status" value="1"/>
</dbReference>
<proteinExistence type="predicted"/>
<reference evidence="2" key="1">
    <citation type="submission" date="2012-02" db="EMBL/GenBank/DDBJ databases">
        <title>The complete genome of Halobacteroides halobius DSM 5150.</title>
        <authorList>
            <person name="Lucas S."/>
            <person name="Copeland A."/>
            <person name="Lapidus A."/>
            <person name="Glavina del Rio T."/>
            <person name="Dalin E."/>
            <person name="Tice H."/>
            <person name="Bruce D."/>
            <person name="Goodwin L."/>
            <person name="Pitluck S."/>
            <person name="Peters L."/>
            <person name="Mikhailova N."/>
            <person name="Gu W."/>
            <person name="Kyrpides N."/>
            <person name="Mavromatis K."/>
            <person name="Ivanova N."/>
            <person name="Brettin T."/>
            <person name="Detter J.C."/>
            <person name="Han C."/>
            <person name="Larimer F."/>
            <person name="Land M."/>
            <person name="Hauser L."/>
            <person name="Markowitz V."/>
            <person name="Cheng J.-F."/>
            <person name="Hugenholtz P."/>
            <person name="Woyke T."/>
            <person name="Wu D."/>
            <person name="Tindall B."/>
            <person name="Pomrenke H."/>
            <person name="Brambilla E."/>
            <person name="Klenk H.-P."/>
            <person name="Eisen J.A."/>
        </authorList>
    </citation>
    <scope>NUCLEOTIDE SEQUENCE [LARGE SCALE GENOMIC DNA]</scope>
    <source>
        <strain evidence="2">ATCC 35273 / DSM 5150 / MD-1</strain>
    </source>
</reference>
<dbReference type="KEGG" id="hhl:Halha_0419"/>
<keyword evidence="2" id="KW-1185">Reference proteome</keyword>
<dbReference type="SUPFAM" id="SSF161266">
    <property type="entry name" value="Gam-like"/>
    <property type="match status" value="1"/>
</dbReference>
<sequence>MSKDEKFVVNDDHKANWTLKKIRKLEEEKAKNKDFAEQEIAEIEEWLAAENKTLDNKIDFFQSLLTEYALNLKEKDEEFKTKSLPAGELQFRKQRAKWKYDQEQLLASVKAMGLDELVKIKETVNKRELKKKIEVKEGKAINAVTGEIIEGIQVINRGEKFKININERN</sequence>
<dbReference type="AlphaFoldDB" id="L0K7T6"/>
<organism evidence="1 2">
    <name type="scientific">Halobacteroides halobius (strain ATCC 35273 / DSM 5150 / MD-1)</name>
    <dbReference type="NCBI Taxonomy" id="748449"/>
    <lineage>
        <taxon>Bacteria</taxon>
        <taxon>Bacillati</taxon>
        <taxon>Bacillota</taxon>
        <taxon>Clostridia</taxon>
        <taxon>Halanaerobiales</taxon>
        <taxon>Halobacteroidaceae</taxon>
        <taxon>Halobacteroides</taxon>
    </lineage>
</organism>